<evidence type="ECO:0000256" key="2">
    <source>
        <dbReference type="ARBA" id="ARBA00022803"/>
    </source>
</evidence>
<dbReference type="Pfam" id="PF13432">
    <property type="entry name" value="TPR_16"/>
    <property type="match status" value="1"/>
</dbReference>
<dbReference type="Proteomes" id="UP000236724">
    <property type="component" value="Unassembled WGS sequence"/>
</dbReference>
<accession>A0A1H6F8E5</accession>
<feature type="domain" description="CHAT" evidence="6">
    <location>
        <begin position="735"/>
        <end position="1024"/>
    </location>
</feature>
<dbReference type="InterPro" id="IPR024983">
    <property type="entry name" value="CHAT_dom"/>
</dbReference>
<feature type="chain" id="PRO_5014738006" evidence="5">
    <location>
        <begin position="25"/>
        <end position="1026"/>
    </location>
</feature>
<dbReference type="Pfam" id="PF13374">
    <property type="entry name" value="TPR_10"/>
    <property type="match status" value="1"/>
</dbReference>
<dbReference type="InterPro" id="IPR011990">
    <property type="entry name" value="TPR-like_helical_dom_sf"/>
</dbReference>
<keyword evidence="8" id="KW-1185">Reference proteome</keyword>
<dbReference type="SMART" id="SM00028">
    <property type="entry name" value="TPR"/>
    <property type="match status" value="9"/>
</dbReference>
<organism evidence="7 8">
    <name type="scientific">Candidatus Venteria ishoeyi</name>
    <dbReference type="NCBI Taxonomy" id="1899563"/>
    <lineage>
        <taxon>Bacteria</taxon>
        <taxon>Pseudomonadati</taxon>
        <taxon>Pseudomonadota</taxon>
        <taxon>Gammaproteobacteria</taxon>
        <taxon>Thiotrichales</taxon>
        <taxon>Thiotrichaceae</taxon>
        <taxon>Venteria</taxon>
    </lineage>
</organism>
<feature type="repeat" description="TPR" evidence="3">
    <location>
        <begin position="197"/>
        <end position="230"/>
    </location>
</feature>
<feature type="repeat" description="TPR" evidence="3">
    <location>
        <begin position="242"/>
        <end position="275"/>
    </location>
</feature>
<keyword evidence="4" id="KW-0175">Coiled coil</keyword>
<dbReference type="PROSITE" id="PS50005">
    <property type="entry name" value="TPR"/>
    <property type="match status" value="3"/>
</dbReference>
<dbReference type="Pfam" id="PF12770">
    <property type="entry name" value="CHAT"/>
    <property type="match status" value="1"/>
</dbReference>
<feature type="repeat" description="TPR" evidence="3">
    <location>
        <begin position="113"/>
        <end position="146"/>
    </location>
</feature>
<dbReference type="EMBL" id="FMSV02000369">
    <property type="protein sequence ID" value="SEH05681.1"/>
    <property type="molecule type" value="Genomic_DNA"/>
</dbReference>
<dbReference type="RefSeq" id="WP_103919576.1">
    <property type="nucleotide sequence ID" value="NZ_FMSV02000369.1"/>
</dbReference>
<dbReference type="Gene3D" id="1.25.40.10">
    <property type="entry name" value="Tetratricopeptide repeat domain"/>
    <property type="match status" value="3"/>
</dbReference>
<dbReference type="SUPFAM" id="SSF48452">
    <property type="entry name" value="TPR-like"/>
    <property type="match status" value="4"/>
</dbReference>
<dbReference type="OrthoDB" id="5625954at2"/>
<dbReference type="PANTHER" id="PTHR45641">
    <property type="entry name" value="TETRATRICOPEPTIDE REPEAT PROTEIN (AFU_ORTHOLOGUE AFUA_6G03870)"/>
    <property type="match status" value="1"/>
</dbReference>
<evidence type="ECO:0000313" key="8">
    <source>
        <dbReference type="Proteomes" id="UP000236724"/>
    </source>
</evidence>
<feature type="coiled-coil region" evidence="4">
    <location>
        <begin position="565"/>
        <end position="592"/>
    </location>
</feature>
<sequence>MNNQSYVHILLSLLLLSLSITLFAAQPDREIHRALYKQARQAELNNQPTQALAGYQQALEKSREHWPKDSAAILYLMGGIHLQQQNWAAAIAAYKDSVSLRKQHYGAQHGAVAVSLNGLGGVYAALGDFQQAKKTYEQALHIDTQAFGDKHRKLAVDLNNLAEVARELGDFSTAESYLKQALEIDKQAFGLDSSRIALRFSNLAEIYRQQGQYAEALVLLKKALGIEQKLLEKQEGNAINLGIRLNNLGQLYRTLGQFQKAENYYQQALGIWAKDPGKDSVLYATGLNNRGWIAQALGQPEQAEADYVAAGKILKAAFGDKHPDVAINLNNLALLAIEQQQYQTALPLLEQAQAIWEQHFGKAHAKMAIALHNRAKAHFGLAQYDQAETLLQQALGIANTAGEATVLWTIQDRLAQTLAARQQKNAAILIGKHAVNSLQALRSNLAQMDKELQRSFLEDKADVYRRVAGWLLDQGRHTEASQIQRMLKEEEYFDFVRREQQQEKARVIKASYTPSEQNWTDKAGRFYKRFGKVGSQLRKFRLKPKLEKQEQQAQLKVRGRLKKTLNEFQGHLKDLKTAMQVEEEQIAVARLLASEDKNLVTQAKEFQQLRIKTDLSDAEQQRKTQLRKLINQARIEFNACIGEYKQAKQFADKNLDTLRALQGTLRDLGHGVVLVHYLITPEKLRILLTTPDVQVCRESPVSAEVLNEKIKQYRNLVKAKPDPRRRHLVRFVYKASRELNKWLIAPIAEDLKQAGAKTLMLSLDGRLRYLPISTLFDGKQFLAEKYAVVMFTEAARDKLKDAPTSNWSLAGLGVTKALRDFNALPSVSKELNDIVKEHDQDPQGVIPGMVELNEGFDQDTLQTVLDRGYPVIHIASHFVFQPNTDQDTYLLLGNGEILPLSQVRSEYDFNGVDLLTLSACQTAVGSMTKGQEIEGFGAMAQKQGAKSVMATLWPVDDQGTGAFMEHFYLSHTADSSLTKVDAMQQAQKAFIDARRMAKEQPEQAKYPKDFSHPYYWGPFILMGNWL</sequence>
<dbReference type="PANTHER" id="PTHR45641:SF19">
    <property type="entry name" value="NEPHROCYSTIN-3"/>
    <property type="match status" value="1"/>
</dbReference>
<evidence type="ECO:0000256" key="5">
    <source>
        <dbReference type="SAM" id="SignalP"/>
    </source>
</evidence>
<keyword evidence="2 3" id="KW-0802">TPR repeat</keyword>
<dbReference type="Pfam" id="PF13424">
    <property type="entry name" value="TPR_12"/>
    <property type="match status" value="3"/>
</dbReference>
<proteinExistence type="predicted"/>
<dbReference type="InterPro" id="IPR019734">
    <property type="entry name" value="TPR_rpt"/>
</dbReference>
<evidence type="ECO:0000256" key="4">
    <source>
        <dbReference type="SAM" id="Coils"/>
    </source>
</evidence>
<name>A0A1H6F8E5_9GAMM</name>
<keyword evidence="1" id="KW-0677">Repeat</keyword>
<evidence type="ECO:0000313" key="7">
    <source>
        <dbReference type="EMBL" id="SEH05681.1"/>
    </source>
</evidence>
<keyword evidence="5" id="KW-0732">Signal</keyword>
<gene>
    <name evidence="7" type="ORF">MBHS_01536</name>
</gene>
<evidence type="ECO:0000259" key="6">
    <source>
        <dbReference type="Pfam" id="PF12770"/>
    </source>
</evidence>
<protein>
    <submittedName>
        <fullName evidence="7">Photosystem I assembly protein Ycf3</fullName>
    </submittedName>
</protein>
<dbReference type="AlphaFoldDB" id="A0A1H6F8E5"/>
<evidence type="ECO:0000256" key="3">
    <source>
        <dbReference type="PROSITE-ProRule" id="PRU00339"/>
    </source>
</evidence>
<reference evidence="7 8" key="1">
    <citation type="submission" date="2016-10" db="EMBL/GenBank/DDBJ databases">
        <authorList>
            <person name="de Groot N.N."/>
        </authorList>
    </citation>
    <scope>NUCLEOTIDE SEQUENCE [LARGE SCALE GENOMIC DNA]</scope>
    <source>
        <strain evidence="7">MBHS1</strain>
    </source>
</reference>
<feature type="signal peptide" evidence="5">
    <location>
        <begin position="1"/>
        <end position="24"/>
    </location>
</feature>
<evidence type="ECO:0000256" key="1">
    <source>
        <dbReference type="ARBA" id="ARBA00022737"/>
    </source>
</evidence>